<organism evidence="2 3">
    <name type="scientific">Sorghum bicolor</name>
    <name type="common">Sorghum</name>
    <name type="synonym">Sorghum vulgare</name>
    <dbReference type="NCBI Taxonomy" id="4558"/>
    <lineage>
        <taxon>Eukaryota</taxon>
        <taxon>Viridiplantae</taxon>
        <taxon>Streptophyta</taxon>
        <taxon>Embryophyta</taxon>
        <taxon>Tracheophyta</taxon>
        <taxon>Spermatophyta</taxon>
        <taxon>Magnoliopsida</taxon>
        <taxon>Liliopsida</taxon>
        <taxon>Poales</taxon>
        <taxon>Poaceae</taxon>
        <taxon>PACMAD clade</taxon>
        <taxon>Panicoideae</taxon>
        <taxon>Andropogonodae</taxon>
        <taxon>Andropogoneae</taxon>
        <taxon>Sorghinae</taxon>
        <taxon>Sorghum</taxon>
    </lineage>
</organism>
<evidence type="ECO:0000256" key="1">
    <source>
        <dbReference type="SAM" id="MobiDB-lite"/>
    </source>
</evidence>
<feature type="compositionally biased region" description="Pro residues" evidence="1">
    <location>
        <begin position="47"/>
        <end position="65"/>
    </location>
</feature>
<dbReference type="Gramene" id="OQU79743">
    <property type="protein sequence ID" value="OQU79743"/>
    <property type="gene ID" value="SORBI_3007G000300"/>
</dbReference>
<dbReference type="AlphaFoldDB" id="A0A1Z5R7J9"/>
<proteinExistence type="predicted"/>
<feature type="region of interest" description="Disordered" evidence="1">
    <location>
        <begin position="47"/>
        <end position="89"/>
    </location>
</feature>
<reference evidence="2 3" key="1">
    <citation type="journal article" date="2009" name="Nature">
        <title>The Sorghum bicolor genome and the diversification of grasses.</title>
        <authorList>
            <person name="Paterson A.H."/>
            <person name="Bowers J.E."/>
            <person name="Bruggmann R."/>
            <person name="Dubchak I."/>
            <person name="Grimwood J."/>
            <person name="Gundlach H."/>
            <person name="Haberer G."/>
            <person name="Hellsten U."/>
            <person name="Mitros T."/>
            <person name="Poliakov A."/>
            <person name="Schmutz J."/>
            <person name="Spannagl M."/>
            <person name="Tang H."/>
            <person name="Wang X."/>
            <person name="Wicker T."/>
            <person name="Bharti A.K."/>
            <person name="Chapman J."/>
            <person name="Feltus F.A."/>
            <person name="Gowik U."/>
            <person name="Grigoriev I.V."/>
            <person name="Lyons E."/>
            <person name="Maher C.A."/>
            <person name="Martis M."/>
            <person name="Narechania A."/>
            <person name="Otillar R.P."/>
            <person name="Penning B.W."/>
            <person name="Salamov A.A."/>
            <person name="Wang Y."/>
            <person name="Zhang L."/>
            <person name="Carpita N.C."/>
            <person name="Freeling M."/>
            <person name="Gingle A.R."/>
            <person name="Hash C.T."/>
            <person name="Keller B."/>
            <person name="Klein P."/>
            <person name="Kresovich S."/>
            <person name="McCann M.C."/>
            <person name="Ming R."/>
            <person name="Peterson D.G."/>
            <person name="Mehboob-ur-Rahman"/>
            <person name="Ware D."/>
            <person name="Westhoff P."/>
            <person name="Mayer K.F."/>
            <person name="Messing J."/>
            <person name="Rokhsar D.S."/>
        </authorList>
    </citation>
    <scope>NUCLEOTIDE SEQUENCE [LARGE SCALE GENOMIC DNA]</scope>
    <source>
        <strain evidence="3">cv. BTx623</strain>
    </source>
</reference>
<gene>
    <name evidence="2" type="ORF">SORBI_3007G000300</name>
</gene>
<name>A0A1Z5R7J9_SORBI</name>
<dbReference type="Proteomes" id="UP000000768">
    <property type="component" value="Chromosome 7"/>
</dbReference>
<dbReference type="PANTHER" id="PTHR14000">
    <property type="entry name" value="FINGER CCCH DOMAIN PROTEIN, PUTATIVE (DUF3755)-RELATED"/>
    <property type="match status" value="1"/>
</dbReference>
<accession>A0A1Z5R7J9</accession>
<keyword evidence="3" id="KW-1185">Reference proteome</keyword>
<dbReference type="EMBL" id="CM000766">
    <property type="protein sequence ID" value="OQU79743.1"/>
    <property type="molecule type" value="Genomic_DNA"/>
</dbReference>
<dbReference type="ExpressionAtlas" id="A0A1Z5R7J9">
    <property type="expression patterns" value="baseline and differential"/>
</dbReference>
<sequence length="257" mass="27978">MFGDMAAAADSGMAMPFYPLQDQEGELTTDPHHHMLCFMGSSNSHPVPHPNPALMPRPPPPPPAPASTSNATLLPPPVPNPSSSLPSPPKYKFVTGSPADWCADEIATLNQGLIRYAHEPSIMKYVKIAAMLPTKTIRDVALRCVWTPGKESSRRKPDGYHAGTNMTYSKNKMAASTSVTNIPMPLPNNVFPFSISLHHPSQNNLVSVEVPILDSATQLLEENNQLLSQIAANIRTLKNEGDTRYHGSYAFLARTCK</sequence>
<evidence type="ECO:0008006" key="4">
    <source>
        <dbReference type="Google" id="ProtNLM"/>
    </source>
</evidence>
<reference evidence="3" key="2">
    <citation type="journal article" date="2018" name="Plant J.">
        <title>The Sorghum bicolor reference genome: improved assembly, gene annotations, a transcriptome atlas, and signatures of genome organization.</title>
        <authorList>
            <person name="McCormick R.F."/>
            <person name="Truong S.K."/>
            <person name="Sreedasyam A."/>
            <person name="Jenkins J."/>
            <person name="Shu S."/>
            <person name="Sims D."/>
            <person name="Kennedy M."/>
            <person name="Amirebrahimi M."/>
            <person name="Weers B.D."/>
            <person name="McKinley B."/>
            <person name="Mattison A."/>
            <person name="Morishige D.T."/>
            <person name="Grimwood J."/>
            <person name="Schmutz J."/>
            <person name="Mullet J.E."/>
        </authorList>
    </citation>
    <scope>NUCLEOTIDE SEQUENCE [LARGE SCALE GENOMIC DNA]</scope>
    <source>
        <strain evidence="3">cv. BTx623</strain>
    </source>
</reference>
<evidence type="ECO:0000313" key="2">
    <source>
        <dbReference type="EMBL" id="OQU79743.1"/>
    </source>
</evidence>
<protein>
    <recommendedName>
        <fullName evidence="4">Myb-like domain-containing protein</fullName>
    </recommendedName>
</protein>
<evidence type="ECO:0000313" key="3">
    <source>
        <dbReference type="Proteomes" id="UP000000768"/>
    </source>
</evidence>
<dbReference type="PANTHER" id="PTHR14000:SF38">
    <property type="entry name" value="OS08G0100800 PROTEIN"/>
    <property type="match status" value="1"/>
</dbReference>